<dbReference type="InParanoid" id="E9GDS5"/>
<dbReference type="KEGG" id="dpx:DAPPUDRAFT_241239"/>
<sequence length="67" mass="7708">MSRGRRPLSVAQTILWGCHSNVAAMDGQMTRRWRPLREFGVDEKPQVEIMINHRKEQACLVGDDDDV</sequence>
<protein>
    <submittedName>
        <fullName evidence="1">Uncharacterized protein</fullName>
    </submittedName>
</protein>
<dbReference type="HOGENOM" id="CLU_2815017_0_0_1"/>
<evidence type="ECO:0000313" key="1">
    <source>
        <dbReference type="EMBL" id="EFX82135.1"/>
    </source>
</evidence>
<accession>E9GDS5</accession>
<keyword evidence="2" id="KW-1185">Reference proteome</keyword>
<proteinExistence type="predicted"/>
<reference evidence="1 2" key="1">
    <citation type="journal article" date="2011" name="Science">
        <title>The ecoresponsive genome of Daphnia pulex.</title>
        <authorList>
            <person name="Colbourne J.K."/>
            <person name="Pfrender M.E."/>
            <person name="Gilbert D."/>
            <person name="Thomas W.K."/>
            <person name="Tucker A."/>
            <person name="Oakley T.H."/>
            <person name="Tokishita S."/>
            <person name="Aerts A."/>
            <person name="Arnold G.J."/>
            <person name="Basu M.K."/>
            <person name="Bauer D.J."/>
            <person name="Caceres C.E."/>
            <person name="Carmel L."/>
            <person name="Casola C."/>
            <person name="Choi J.H."/>
            <person name="Detter J.C."/>
            <person name="Dong Q."/>
            <person name="Dusheyko S."/>
            <person name="Eads B.D."/>
            <person name="Frohlich T."/>
            <person name="Geiler-Samerotte K.A."/>
            <person name="Gerlach D."/>
            <person name="Hatcher P."/>
            <person name="Jogdeo S."/>
            <person name="Krijgsveld J."/>
            <person name="Kriventseva E.V."/>
            <person name="Kultz D."/>
            <person name="Laforsch C."/>
            <person name="Lindquist E."/>
            <person name="Lopez J."/>
            <person name="Manak J.R."/>
            <person name="Muller J."/>
            <person name="Pangilinan J."/>
            <person name="Patwardhan R.P."/>
            <person name="Pitluck S."/>
            <person name="Pritham E.J."/>
            <person name="Rechtsteiner A."/>
            <person name="Rho M."/>
            <person name="Rogozin I.B."/>
            <person name="Sakarya O."/>
            <person name="Salamov A."/>
            <person name="Schaack S."/>
            <person name="Shapiro H."/>
            <person name="Shiga Y."/>
            <person name="Skalitzky C."/>
            <person name="Smith Z."/>
            <person name="Souvorov A."/>
            <person name="Sung W."/>
            <person name="Tang Z."/>
            <person name="Tsuchiya D."/>
            <person name="Tu H."/>
            <person name="Vos H."/>
            <person name="Wang M."/>
            <person name="Wolf Y.I."/>
            <person name="Yamagata H."/>
            <person name="Yamada T."/>
            <person name="Ye Y."/>
            <person name="Shaw J.R."/>
            <person name="Andrews J."/>
            <person name="Crease T.J."/>
            <person name="Tang H."/>
            <person name="Lucas S.M."/>
            <person name="Robertson H.M."/>
            <person name="Bork P."/>
            <person name="Koonin E.V."/>
            <person name="Zdobnov E.M."/>
            <person name="Grigoriev I.V."/>
            <person name="Lynch M."/>
            <person name="Boore J.L."/>
        </authorList>
    </citation>
    <scope>NUCLEOTIDE SEQUENCE [LARGE SCALE GENOMIC DNA]</scope>
</reference>
<evidence type="ECO:0000313" key="2">
    <source>
        <dbReference type="Proteomes" id="UP000000305"/>
    </source>
</evidence>
<dbReference type="EMBL" id="GL732540">
    <property type="protein sequence ID" value="EFX82135.1"/>
    <property type="molecule type" value="Genomic_DNA"/>
</dbReference>
<gene>
    <name evidence="1" type="ORF">DAPPUDRAFT_241239</name>
</gene>
<dbReference type="Proteomes" id="UP000000305">
    <property type="component" value="Unassembled WGS sequence"/>
</dbReference>
<name>E9GDS5_DAPPU</name>
<dbReference type="AlphaFoldDB" id="E9GDS5"/>
<organism evidence="1 2">
    <name type="scientific">Daphnia pulex</name>
    <name type="common">Water flea</name>
    <dbReference type="NCBI Taxonomy" id="6669"/>
    <lineage>
        <taxon>Eukaryota</taxon>
        <taxon>Metazoa</taxon>
        <taxon>Ecdysozoa</taxon>
        <taxon>Arthropoda</taxon>
        <taxon>Crustacea</taxon>
        <taxon>Branchiopoda</taxon>
        <taxon>Diplostraca</taxon>
        <taxon>Cladocera</taxon>
        <taxon>Anomopoda</taxon>
        <taxon>Daphniidae</taxon>
        <taxon>Daphnia</taxon>
    </lineage>
</organism>